<dbReference type="AlphaFoldDB" id="A0AB33KMB8"/>
<dbReference type="InterPro" id="IPR001789">
    <property type="entry name" value="Sig_transdc_resp-reg_receiver"/>
</dbReference>
<accession>A0AB33KMB8</accession>
<dbReference type="PANTHER" id="PTHR43214:SF43">
    <property type="entry name" value="TWO-COMPONENT RESPONSE REGULATOR"/>
    <property type="match status" value="1"/>
</dbReference>
<evidence type="ECO:0000313" key="5">
    <source>
        <dbReference type="EMBL" id="BFP56952.1"/>
    </source>
</evidence>
<dbReference type="InterPro" id="IPR000792">
    <property type="entry name" value="Tscrpt_reg_LuxR_C"/>
</dbReference>
<comment type="caution">
    <text evidence="2">Lacks conserved residue(s) required for the propagation of feature annotation.</text>
</comment>
<proteinExistence type="predicted"/>
<dbReference type="InterPro" id="IPR039420">
    <property type="entry name" value="WalR-like"/>
</dbReference>
<dbReference type="PROSITE" id="PS50043">
    <property type="entry name" value="HTH_LUXR_2"/>
    <property type="match status" value="1"/>
</dbReference>
<evidence type="ECO:0000259" key="3">
    <source>
        <dbReference type="PROSITE" id="PS50043"/>
    </source>
</evidence>
<dbReference type="SMART" id="SM00421">
    <property type="entry name" value="HTH_LUXR"/>
    <property type="match status" value="1"/>
</dbReference>
<protein>
    <submittedName>
        <fullName evidence="5">Response regulator transcription factor</fullName>
    </submittedName>
</protein>
<dbReference type="InterPro" id="IPR016032">
    <property type="entry name" value="Sig_transdc_resp-reg_C-effctor"/>
</dbReference>
<evidence type="ECO:0000256" key="2">
    <source>
        <dbReference type="PROSITE-ProRule" id="PRU00169"/>
    </source>
</evidence>
<sequence length="247" mass="27181">MTRATVSARGAEPPSVEPGTEGELIRVVVLERDPLLRAGLRSLLRPDPRIDVVADLASRWESAASLPVAEPDLLLMSGGWLREDLSASGNTPSDRGFWHRLPTVVVLDVADWSTLSRAVSTKRVRGFVDRDTSQQDLRTAVLEAAAGRTFLSSTVAESVVEWMATRMNREPDSPTPVETVLTGREMEIFEAMGQGVTNTVIARQLGIRETTVRSHVYRILTKLNLRTRTEAALAAYKYADRVSTRIG</sequence>
<dbReference type="CDD" id="cd06170">
    <property type="entry name" value="LuxR_C_like"/>
    <property type="match status" value="1"/>
</dbReference>
<dbReference type="PANTHER" id="PTHR43214">
    <property type="entry name" value="TWO-COMPONENT RESPONSE REGULATOR"/>
    <property type="match status" value="1"/>
</dbReference>
<dbReference type="Gene3D" id="3.40.50.2300">
    <property type="match status" value="1"/>
</dbReference>
<dbReference type="InterPro" id="IPR011006">
    <property type="entry name" value="CheY-like_superfamily"/>
</dbReference>
<dbReference type="PROSITE" id="PS00622">
    <property type="entry name" value="HTH_LUXR_1"/>
    <property type="match status" value="1"/>
</dbReference>
<name>A0AB33KMB8_9ACTN</name>
<evidence type="ECO:0000256" key="1">
    <source>
        <dbReference type="ARBA" id="ARBA00023125"/>
    </source>
</evidence>
<dbReference type="KEGG" id="stcm:SCMC78_67590"/>
<dbReference type="SUPFAM" id="SSF46894">
    <property type="entry name" value="C-terminal effector domain of the bipartite response regulators"/>
    <property type="match status" value="1"/>
</dbReference>
<feature type="domain" description="HTH luxR-type" evidence="3">
    <location>
        <begin position="171"/>
        <end position="239"/>
    </location>
</feature>
<evidence type="ECO:0000259" key="4">
    <source>
        <dbReference type="PROSITE" id="PS50110"/>
    </source>
</evidence>
<dbReference type="GO" id="GO:0003677">
    <property type="term" value="F:DNA binding"/>
    <property type="evidence" value="ECO:0007669"/>
    <property type="project" value="UniProtKB-KW"/>
</dbReference>
<feature type="domain" description="Response regulatory" evidence="4">
    <location>
        <begin position="26"/>
        <end position="145"/>
    </location>
</feature>
<dbReference type="RefSeq" id="WP_319598245.1">
    <property type="nucleotide sequence ID" value="NZ_AP035884.1"/>
</dbReference>
<dbReference type="Pfam" id="PF00196">
    <property type="entry name" value="GerE"/>
    <property type="match status" value="1"/>
</dbReference>
<organism evidence="5">
    <name type="scientific">Streptomyces sp. CMC78</name>
    <dbReference type="NCBI Taxonomy" id="3231512"/>
    <lineage>
        <taxon>Bacteria</taxon>
        <taxon>Bacillati</taxon>
        <taxon>Actinomycetota</taxon>
        <taxon>Actinomycetes</taxon>
        <taxon>Kitasatosporales</taxon>
        <taxon>Streptomycetaceae</taxon>
        <taxon>Streptomyces</taxon>
    </lineage>
</organism>
<gene>
    <name evidence="5" type="ORF">SCMC78_67590</name>
</gene>
<dbReference type="EMBL" id="AP035884">
    <property type="protein sequence ID" value="BFP56952.1"/>
    <property type="molecule type" value="Genomic_DNA"/>
</dbReference>
<dbReference type="PRINTS" id="PR00038">
    <property type="entry name" value="HTHLUXR"/>
</dbReference>
<dbReference type="PROSITE" id="PS50110">
    <property type="entry name" value="RESPONSE_REGULATORY"/>
    <property type="match status" value="1"/>
</dbReference>
<dbReference type="SUPFAM" id="SSF52172">
    <property type="entry name" value="CheY-like"/>
    <property type="match status" value="1"/>
</dbReference>
<dbReference type="GO" id="GO:0000160">
    <property type="term" value="P:phosphorelay signal transduction system"/>
    <property type="evidence" value="ECO:0007669"/>
    <property type="project" value="InterPro"/>
</dbReference>
<keyword evidence="1" id="KW-0238">DNA-binding</keyword>
<reference evidence="5" key="1">
    <citation type="submission" date="2024-07" db="EMBL/GenBank/DDBJ databases">
        <title>Complete genome sequences of cellulolytic bacteria, Kitasatospora sp. CMC57 and Streptomyces sp. CMC78, isolated from Japanese agricultural soil.</title>
        <authorList>
            <person name="Hashimoto T."/>
            <person name="Ito M."/>
            <person name="Iwamoto M."/>
            <person name="Fukahori D."/>
            <person name="Shoda T."/>
            <person name="Sakoda M."/>
            <person name="Morohoshi T."/>
            <person name="Mitsuboshi M."/>
            <person name="Nishizawa T."/>
        </authorList>
    </citation>
    <scope>NUCLEOTIDE SEQUENCE</scope>
    <source>
        <strain evidence="5">CMC78</strain>
    </source>
</reference>
<dbReference type="GO" id="GO:0006355">
    <property type="term" value="P:regulation of DNA-templated transcription"/>
    <property type="evidence" value="ECO:0007669"/>
    <property type="project" value="InterPro"/>
</dbReference>